<protein>
    <recommendedName>
        <fullName evidence="4">Cytochrome b</fullName>
    </recommendedName>
</protein>
<evidence type="ECO:0000313" key="3">
    <source>
        <dbReference type="Proteomes" id="UP001362999"/>
    </source>
</evidence>
<dbReference type="Proteomes" id="UP001362999">
    <property type="component" value="Unassembled WGS sequence"/>
</dbReference>
<dbReference type="EMBL" id="JAWWNJ010000164">
    <property type="protein sequence ID" value="KAK6977852.1"/>
    <property type="molecule type" value="Genomic_DNA"/>
</dbReference>
<gene>
    <name evidence="2" type="ORF">R3P38DRAFT_510201</name>
</gene>
<accession>A0AAV9ZD98</accession>
<dbReference type="InterPro" id="IPR036860">
    <property type="entry name" value="SH2_dom_sf"/>
</dbReference>
<dbReference type="AlphaFoldDB" id="A0AAV9ZD98"/>
<reference evidence="2 3" key="1">
    <citation type="journal article" date="2024" name="J Genomics">
        <title>Draft genome sequencing and assembly of Favolaschia claudopus CIRM-BRFM 2984 isolated from oak limbs.</title>
        <authorList>
            <person name="Navarro D."/>
            <person name="Drula E."/>
            <person name="Chaduli D."/>
            <person name="Cazenave R."/>
            <person name="Ahrendt S."/>
            <person name="Wang J."/>
            <person name="Lipzen A."/>
            <person name="Daum C."/>
            <person name="Barry K."/>
            <person name="Grigoriev I.V."/>
            <person name="Favel A."/>
            <person name="Rosso M.N."/>
            <person name="Martin F."/>
        </authorList>
    </citation>
    <scope>NUCLEOTIDE SEQUENCE [LARGE SCALE GENOMIC DNA]</scope>
    <source>
        <strain evidence="2 3">CIRM-BRFM 2984</strain>
    </source>
</reference>
<feature type="transmembrane region" description="Helical" evidence="1">
    <location>
        <begin position="80"/>
        <end position="101"/>
    </location>
</feature>
<evidence type="ECO:0000256" key="1">
    <source>
        <dbReference type="SAM" id="Phobius"/>
    </source>
</evidence>
<keyword evidence="1" id="KW-1133">Transmembrane helix</keyword>
<feature type="transmembrane region" description="Helical" evidence="1">
    <location>
        <begin position="47"/>
        <end position="68"/>
    </location>
</feature>
<name>A0AAV9ZD98_9AGAR</name>
<proteinExistence type="predicted"/>
<comment type="caution">
    <text evidence="2">The sequence shown here is derived from an EMBL/GenBank/DDBJ whole genome shotgun (WGS) entry which is preliminary data.</text>
</comment>
<evidence type="ECO:0000313" key="2">
    <source>
        <dbReference type="EMBL" id="KAK6977852.1"/>
    </source>
</evidence>
<sequence>MPCVRSSSYVVCRVDLMGCDSCGAFLIRIRSCSLLDNDLSCIQAGRYVHHIIVYVYMSSVSSLYASGFNSTHFTSLFRAFSLYIVIPLILYHLSRIFFLLFHARNCIIFDIETPC</sequence>
<keyword evidence="3" id="KW-1185">Reference proteome</keyword>
<evidence type="ECO:0008006" key="4">
    <source>
        <dbReference type="Google" id="ProtNLM"/>
    </source>
</evidence>
<dbReference type="SUPFAM" id="SSF55550">
    <property type="entry name" value="SH2 domain"/>
    <property type="match status" value="1"/>
</dbReference>
<keyword evidence="1" id="KW-0812">Transmembrane</keyword>
<keyword evidence="1" id="KW-0472">Membrane</keyword>
<organism evidence="2 3">
    <name type="scientific">Favolaschia claudopus</name>
    <dbReference type="NCBI Taxonomy" id="2862362"/>
    <lineage>
        <taxon>Eukaryota</taxon>
        <taxon>Fungi</taxon>
        <taxon>Dikarya</taxon>
        <taxon>Basidiomycota</taxon>
        <taxon>Agaricomycotina</taxon>
        <taxon>Agaricomycetes</taxon>
        <taxon>Agaricomycetidae</taxon>
        <taxon>Agaricales</taxon>
        <taxon>Marasmiineae</taxon>
        <taxon>Mycenaceae</taxon>
        <taxon>Favolaschia</taxon>
    </lineage>
</organism>